<dbReference type="HOGENOM" id="CLU_027239_6_1_7"/>
<sequence>MPHQAATETNFGIFQGRRMRIIVAEYPKSGGSWLCNLLGELLQLPPRDIYVDDTNHAPHLAMHPWYKNENTFSLPPSCVIKSHEKPGSGLHDFEHATVHLVRDGRDVTVSKYYFEKEFCVLNGFNDRFDIPFNIFLTKTALEWVEYLDSWRGKQQVVCSYEKLIEDPVTTLNSLGHRLGFDFSRDAIGLALEKHSKSNMRASLSFFKGEFVRKGIVGDWKNIFDDTSKYIFKKHAGNALIELGYEKDLTW</sequence>
<dbReference type="EMBL" id="CP001089">
    <property type="protein sequence ID" value="ACD96066.1"/>
    <property type="molecule type" value="Genomic_DNA"/>
</dbReference>
<dbReference type="Gene3D" id="3.40.50.300">
    <property type="entry name" value="P-loop containing nucleotide triphosphate hydrolases"/>
    <property type="match status" value="1"/>
</dbReference>
<organism evidence="4 5">
    <name type="scientific">Trichlorobacter lovleyi (strain ATCC BAA-1151 / DSM 17278 / SZ)</name>
    <name type="common">Geobacter lovleyi</name>
    <dbReference type="NCBI Taxonomy" id="398767"/>
    <lineage>
        <taxon>Bacteria</taxon>
        <taxon>Pseudomonadati</taxon>
        <taxon>Thermodesulfobacteriota</taxon>
        <taxon>Desulfuromonadia</taxon>
        <taxon>Geobacterales</taxon>
        <taxon>Geobacteraceae</taxon>
        <taxon>Trichlorobacter</taxon>
    </lineage>
</organism>
<reference evidence="4 5" key="1">
    <citation type="submission" date="2008-05" db="EMBL/GenBank/DDBJ databases">
        <title>Complete sequence of chromosome of Geobacter lovleyi SZ.</title>
        <authorList>
            <consortium name="US DOE Joint Genome Institute"/>
            <person name="Lucas S."/>
            <person name="Copeland A."/>
            <person name="Lapidus A."/>
            <person name="Glavina del Rio T."/>
            <person name="Dalin E."/>
            <person name="Tice H."/>
            <person name="Bruce D."/>
            <person name="Goodwin L."/>
            <person name="Pitluck S."/>
            <person name="Chertkov O."/>
            <person name="Meincke L."/>
            <person name="Brettin T."/>
            <person name="Detter J.C."/>
            <person name="Han C."/>
            <person name="Tapia R."/>
            <person name="Kuske C.R."/>
            <person name="Schmutz J."/>
            <person name="Larimer F."/>
            <person name="Land M."/>
            <person name="Hauser L."/>
            <person name="Kyrpides N."/>
            <person name="Mikhailova N."/>
            <person name="Sung Y."/>
            <person name="Fletcher K.E."/>
            <person name="Ritalahti K.M."/>
            <person name="Loeffler F.E."/>
            <person name="Richardson P."/>
        </authorList>
    </citation>
    <scope>NUCLEOTIDE SEQUENCE [LARGE SCALE GENOMIC DNA]</scope>
    <source>
        <strain evidence="5">ATCC BAA-1151 / DSM 17278 / SZ</strain>
    </source>
</reference>
<dbReference type="eggNOG" id="ENOG5032YS1">
    <property type="taxonomic scope" value="Bacteria"/>
</dbReference>
<evidence type="ECO:0000313" key="4">
    <source>
        <dbReference type="EMBL" id="ACD96066.1"/>
    </source>
</evidence>
<proteinExistence type="inferred from homology"/>
<dbReference type="AlphaFoldDB" id="B3E579"/>
<dbReference type="Pfam" id="PF00685">
    <property type="entry name" value="Sulfotransfer_1"/>
    <property type="match status" value="1"/>
</dbReference>
<evidence type="ECO:0000259" key="3">
    <source>
        <dbReference type="Pfam" id="PF00685"/>
    </source>
</evidence>
<dbReference type="InterPro" id="IPR000863">
    <property type="entry name" value="Sulfotransferase_dom"/>
</dbReference>
<feature type="domain" description="Sulfotransferase" evidence="3">
    <location>
        <begin position="20"/>
        <end position="237"/>
    </location>
</feature>
<evidence type="ECO:0000313" key="5">
    <source>
        <dbReference type="Proteomes" id="UP000002420"/>
    </source>
</evidence>
<comment type="similarity">
    <text evidence="1">Belongs to the sulfotransferase 1 family.</text>
</comment>
<dbReference type="Proteomes" id="UP000002420">
    <property type="component" value="Chromosome"/>
</dbReference>
<dbReference type="InterPro" id="IPR027417">
    <property type="entry name" value="P-loop_NTPase"/>
</dbReference>
<keyword evidence="2 4" id="KW-0808">Transferase</keyword>
<name>B3E579_TRIL1</name>
<dbReference type="GO" id="GO:0008146">
    <property type="term" value="F:sulfotransferase activity"/>
    <property type="evidence" value="ECO:0007669"/>
    <property type="project" value="InterPro"/>
</dbReference>
<dbReference type="STRING" id="398767.Glov_2350"/>
<accession>B3E579</accession>
<protein>
    <submittedName>
        <fullName evidence="4">Sulfotransferase</fullName>
    </submittedName>
</protein>
<dbReference type="KEGG" id="glo:Glov_2350"/>
<keyword evidence="5" id="KW-1185">Reference proteome</keyword>
<evidence type="ECO:0000256" key="1">
    <source>
        <dbReference type="ARBA" id="ARBA00005771"/>
    </source>
</evidence>
<gene>
    <name evidence="4" type="ordered locus">Glov_2350</name>
</gene>
<dbReference type="SUPFAM" id="SSF52540">
    <property type="entry name" value="P-loop containing nucleoside triphosphate hydrolases"/>
    <property type="match status" value="1"/>
</dbReference>
<evidence type="ECO:0000256" key="2">
    <source>
        <dbReference type="ARBA" id="ARBA00022679"/>
    </source>
</evidence>
<dbReference type="PANTHER" id="PTHR11783">
    <property type="entry name" value="SULFOTRANSFERASE SULT"/>
    <property type="match status" value="1"/>
</dbReference>